<gene>
    <name evidence="1" type="ORF">CLPUN_09470</name>
</gene>
<reference evidence="1 2" key="1">
    <citation type="submission" date="2016-05" db="EMBL/GenBank/DDBJ databases">
        <title>Microbial solvent formation.</title>
        <authorList>
            <person name="Poehlein A."/>
            <person name="Montoya Solano J.D."/>
            <person name="Flitsch S."/>
            <person name="Krabben P."/>
            <person name="Duerre P."/>
            <person name="Daniel R."/>
        </authorList>
    </citation>
    <scope>NUCLEOTIDE SEQUENCE [LARGE SCALE GENOMIC DNA]</scope>
    <source>
        <strain evidence="1 2">DSM 2619</strain>
    </source>
</reference>
<dbReference type="STRING" id="29367.CLPUN_09470"/>
<evidence type="ECO:0000313" key="2">
    <source>
        <dbReference type="Proteomes" id="UP000190890"/>
    </source>
</evidence>
<dbReference type="RefSeq" id="WP_077846205.1">
    <property type="nucleotide sequence ID" value="NZ_LZZM01000053.1"/>
</dbReference>
<accession>A0A1S8TVD5</accession>
<organism evidence="1 2">
    <name type="scientific">Clostridium puniceum</name>
    <dbReference type="NCBI Taxonomy" id="29367"/>
    <lineage>
        <taxon>Bacteria</taxon>
        <taxon>Bacillati</taxon>
        <taxon>Bacillota</taxon>
        <taxon>Clostridia</taxon>
        <taxon>Eubacteriales</taxon>
        <taxon>Clostridiaceae</taxon>
        <taxon>Clostridium</taxon>
    </lineage>
</organism>
<sequence>MIKLNFYFELDERLEIAVDEDGNFGKAYVCCSMEVEKEPTANQTQKIESIYRKLVAKQINGFIDFITPITQEEYKQNVDED</sequence>
<keyword evidence="2" id="KW-1185">Reference proteome</keyword>
<evidence type="ECO:0000313" key="1">
    <source>
        <dbReference type="EMBL" id="OOM81763.1"/>
    </source>
</evidence>
<comment type="caution">
    <text evidence="1">The sequence shown here is derived from an EMBL/GenBank/DDBJ whole genome shotgun (WGS) entry which is preliminary data.</text>
</comment>
<proteinExistence type="predicted"/>
<name>A0A1S8TVD5_9CLOT</name>
<dbReference type="EMBL" id="LZZM01000053">
    <property type="protein sequence ID" value="OOM81763.1"/>
    <property type="molecule type" value="Genomic_DNA"/>
</dbReference>
<dbReference type="AlphaFoldDB" id="A0A1S8TVD5"/>
<dbReference type="Proteomes" id="UP000190890">
    <property type="component" value="Unassembled WGS sequence"/>
</dbReference>
<protein>
    <submittedName>
        <fullName evidence="1">Uncharacterized protein</fullName>
    </submittedName>
</protein>